<keyword evidence="8 24" id="KW-0808">Transferase</keyword>
<comment type="caution">
    <text evidence="24">Lacks conserved residue(s) required for the propagation of feature annotation.</text>
</comment>
<feature type="binding site" evidence="21">
    <location>
        <position position="62"/>
    </location>
    <ligand>
        <name>substrate</name>
    </ligand>
</feature>
<dbReference type="RefSeq" id="WP_084300023.1">
    <property type="nucleotide sequence ID" value="NZ_CALFSO010000028.1"/>
</dbReference>
<comment type="cofactor">
    <cofactor evidence="23">
        <name>Mg(2+)</name>
        <dbReference type="ChEBI" id="CHEBI:18420"/>
    </cofactor>
    <text evidence="23">Mn(2+), Zn(2+), Cd(2+) and Co(2+) support activity to lesser extents.</text>
</comment>
<protein>
    <recommendedName>
        <fullName evidence="4 24">Diacylglycerol kinase</fullName>
        <ecNumber evidence="3 24">2.7.1.107</ecNumber>
    </recommendedName>
</protein>
<dbReference type="PANTHER" id="PTHR34299">
    <property type="entry name" value="DIACYLGLYCEROL KINASE"/>
    <property type="match status" value="1"/>
</dbReference>
<dbReference type="GO" id="GO:0003677">
    <property type="term" value="F:DNA binding"/>
    <property type="evidence" value="ECO:0007669"/>
    <property type="project" value="InterPro"/>
</dbReference>
<comment type="catalytic activity">
    <reaction evidence="24">
        <text>a 1,2-diacyl-sn-glycerol + ATP = a 1,2-diacyl-sn-glycero-3-phosphate + ADP + H(+)</text>
        <dbReference type="Rhea" id="RHEA:10272"/>
        <dbReference type="ChEBI" id="CHEBI:15378"/>
        <dbReference type="ChEBI" id="CHEBI:17815"/>
        <dbReference type="ChEBI" id="CHEBI:30616"/>
        <dbReference type="ChEBI" id="CHEBI:58608"/>
        <dbReference type="ChEBI" id="CHEBI:456216"/>
        <dbReference type="EC" id="2.7.1.107"/>
    </reaction>
</comment>
<dbReference type="GO" id="GO:0006654">
    <property type="term" value="P:phosphatidic acid biosynthetic process"/>
    <property type="evidence" value="ECO:0007669"/>
    <property type="project" value="InterPro"/>
</dbReference>
<dbReference type="InterPro" id="IPR036945">
    <property type="entry name" value="DAGK_sf"/>
</dbReference>
<keyword evidence="15 24" id="KW-1133">Transmembrane helix</keyword>
<evidence type="ECO:0000256" key="22">
    <source>
        <dbReference type="PIRSR" id="PIRSR600829-3"/>
    </source>
</evidence>
<evidence type="ECO:0000256" key="9">
    <source>
        <dbReference type="ARBA" id="ARBA00022692"/>
    </source>
</evidence>
<dbReference type="OrthoDB" id="9796011at2"/>
<feature type="active site" description="Proton acceptor" evidence="20">
    <location>
        <position position="62"/>
    </location>
</feature>
<dbReference type="InterPro" id="IPR000551">
    <property type="entry name" value="MerR-type_HTH_dom"/>
</dbReference>
<feature type="binding site" evidence="22">
    <location>
        <begin position="87"/>
        <end position="88"/>
    </location>
    <ligand>
        <name>ATP</name>
        <dbReference type="ChEBI" id="CHEBI:30616"/>
    </ligand>
</feature>
<dbReference type="InterPro" id="IPR000829">
    <property type="entry name" value="DAGK"/>
</dbReference>
<feature type="binding site" evidence="22">
    <location>
        <begin position="78"/>
        <end position="80"/>
    </location>
    <ligand>
        <name>ATP</name>
        <dbReference type="ChEBI" id="CHEBI:30616"/>
    </ligand>
</feature>
<evidence type="ECO:0000256" key="24">
    <source>
        <dbReference type="RuleBase" id="RU363065"/>
    </source>
</evidence>
<dbReference type="CDD" id="cd14264">
    <property type="entry name" value="DAGK_IM"/>
    <property type="match status" value="1"/>
</dbReference>
<dbReference type="Gene3D" id="1.10.287.3610">
    <property type="match status" value="1"/>
</dbReference>
<keyword evidence="12 24" id="KW-0418">Kinase</keyword>
<evidence type="ECO:0000256" key="23">
    <source>
        <dbReference type="PIRSR" id="PIRSR600829-4"/>
    </source>
</evidence>
<dbReference type="PROSITE" id="PS50937">
    <property type="entry name" value="HTH_MERR_2"/>
    <property type="match status" value="1"/>
</dbReference>
<dbReference type="KEGG" id="maer:DAI18_15080"/>
<proteinExistence type="inferred from homology"/>
<evidence type="ECO:0000256" key="16">
    <source>
        <dbReference type="ARBA" id="ARBA00023098"/>
    </source>
</evidence>
<dbReference type="GO" id="GO:0004143">
    <property type="term" value="F:ATP-dependent diacylglycerol kinase activity"/>
    <property type="evidence" value="ECO:0007669"/>
    <property type="project" value="UniProtKB-EC"/>
</dbReference>
<keyword evidence="11 22" id="KW-0547">Nucleotide-binding</keyword>
<feature type="binding site" evidence="22">
    <location>
        <position position="21"/>
    </location>
    <ligand>
        <name>ATP</name>
        <dbReference type="ChEBI" id="CHEBI:30616"/>
    </ligand>
</feature>
<keyword evidence="14 23" id="KW-0460">Magnesium</keyword>
<evidence type="ECO:0000256" key="1">
    <source>
        <dbReference type="ARBA" id="ARBA00004429"/>
    </source>
</evidence>
<evidence type="ECO:0000256" key="6">
    <source>
        <dbReference type="ARBA" id="ARBA00022516"/>
    </source>
</evidence>
<keyword evidence="7 24" id="KW-0997">Cell inner membrane</keyword>
<keyword evidence="16 24" id="KW-0443">Lipid metabolism</keyword>
<feature type="domain" description="HTH merR-type" evidence="25">
    <location>
        <begin position="1"/>
        <end position="20"/>
    </location>
</feature>
<feature type="transmembrane region" description="Helical" evidence="24">
    <location>
        <begin position="23"/>
        <end position="43"/>
    </location>
</feature>
<keyword evidence="13 22" id="KW-0067">ATP-binding</keyword>
<evidence type="ECO:0000256" key="11">
    <source>
        <dbReference type="ARBA" id="ARBA00022741"/>
    </source>
</evidence>
<evidence type="ECO:0000256" key="14">
    <source>
        <dbReference type="ARBA" id="ARBA00022842"/>
    </source>
</evidence>
<evidence type="ECO:0000256" key="8">
    <source>
        <dbReference type="ARBA" id="ARBA00022679"/>
    </source>
</evidence>
<keyword evidence="18" id="KW-0594">Phospholipid biosynthesis</keyword>
<comment type="similarity">
    <text evidence="2 24">Belongs to the bacterial diacylglycerol kinase family.</text>
</comment>
<accession>A0A2S0PD74</accession>
<evidence type="ECO:0000256" key="19">
    <source>
        <dbReference type="ARBA" id="ARBA00023264"/>
    </source>
</evidence>
<evidence type="ECO:0000256" key="3">
    <source>
        <dbReference type="ARBA" id="ARBA00012133"/>
    </source>
</evidence>
<dbReference type="Proteomes" id="UP000244173">
    <property type="component" value="Chromosome"/>
</dbReference>
<dbReference type="InterPro" id="IPR033718">
    <property type="entry name" value="DAGK_prok"/>
</dbReference>
<name>A0A2S0PD74_9NEIS</name>
<evidence type="ECO:0000256" key="12">
    <source>
        <dbReference type="ARBA" id="ARBA00022777"/>
    </source>
</evidence>
<feature type="binding site" evidence="23">
    <location>
        <position position="21"/>
    </location>
    <ligand>
        <name>a divalent metal cation</name>
        <dbReference type="ChEBI" id="CHEBI:60240"/>
    </ligand>
</feature>
<sequence>MRVIKAFGFSLDGLRAAFGDEAAFREVVLMALVGVPLALWLSLSPLATVLIVFTHVLTLVVELLNTGIEAAIDRIGPEIHSESKKAKDCGSAAQLVMLVWLVALWGMALAGRI</sequence>
<keyword evidence="6" id="KW-0444">Lipid biosynthesis</keyword>
<evidence type="ECO:0000256" key="4">
    <source>
        <dbReference type="ARBA" id="ARBA00017575"/>
    </source>
</evidence>
<comment type="subcellular location">
    <subcellularLocation>
        <location evidence="1 24">Cell inner membrane</location>
        <topology evidence="1 24">Multi-pass membrane protein</topology>
    </subcellularLocation>
</comment>
<keyword evidence="10 23" id="KW-0479">Metal-binding</keyword>
<dbReference type="EMBL" id="CP028519">
    <property type="protein sequence ID" value="AVY95217.1"/>
    <property type="molecule type" value="Genomic_DNA"/>
</dbReference>
<dbReference type="AlphaFoldDB" id="A0A2S0PD74"/>
<keyword evidence="17 24" id="KW-0472">Membrane</keyword>
<evidence type="ECO:0000256" key="10">
    <source>
        <dbReference type="ARBA" id="ARBA00022723"/>
    </source>
</evidence>
<feature type="binding site" evidence="21">
    <location>
        <position position="2"/>
    </location>
    <ligand>
        <name>substrate</name>
    </ligand>
</feature>
<evidence type="ECO:0000256" key="15">
    <source>
        <dbReference type="ARBA" id="ARBA00022989"/>
    </source>
</evidence>
<keyword evidence="19 24" id="KW-1208">Phospholipid metabolism</keyword>
<dbReference type="EC" id="2.7.1.107" evidence="3 24"/>
<evidence type="ECO:0000256" key="20">
    <source>
        <dbReference type="PIRSR" id="PIRSR600829-1"/>
    </source>
</evidence>
<feature type="binding site" evidence="22">
    <location>
        <position position="69"/>
    </location>
    <ligand>
        <name>ATP</name>
        <dbReference type="ChEBI" id="CHEBI:30616"/>
    </ligand>
</feature>
<dbReference type="PANTHER" id="PTHR34299:SF1">
    <property type="entry name" value="DIACYLGLYCEROL KINASE"/>
    <property type="match status" value="1"/>
</dbReference>
<evidence type="ECO:0000256" key="2">
    <source>
        <dbReference type="ARBA" id="ARBA00005967"/>
    </source>
</evidence>
<evidence type="ECO:0000256" key="21">
    <source>
        <dbReference type="PIRSR" id="PIRSR600829-2"/>
    </source>
</evidence>
<dbReference type="GO" id="GO:0006355">
    <property type="term" value="P:regulation of DNA-templated transcription"/>
    <property type="evidence" value="ECO:0007669"/>
    <property type="project" value="InterPro"/>
</dbReference>
<dbReference type="GO" id="GO:0005524">
    <property type="term" value="F:ATP binding"/>
    <property type="evidence" value="ECO:0007669"/>
    <property type="project" value="UniProtKB-KW"/>
</dbReference>
<keyword evidence="27" id="KW-1185">Reference proteome</keyword>
<dbReference type="GO" id="GO:0005886">
    <property type="term" value="C:plasma membrane"/>
    <property type="evidence" value="ECO:0007669"/>
    <property type="project" value="UniProtKB-SubCell"/>
</dbReference>
<feature type="transmembrane region" description="Helical" evidence="24">
    <location>
        <begin position="89"/>
        <end position="110"/>
    </location>
</feature>
<evidence type="ECO:0000313" key="27">
    <source>
        <dbReference type="Proteomes" id="UP000244173"/>
    </source>
</evidence>
<evidence type="ECO:0000259" key="25">
    <source>
        <dbReference type="PROSITE" id="PS50937"/>
    </source>
</evidence>
<evidence type="ECO:0000313" key="26">
    <source>
        <dbReference type="EMBL" id="AVY95217.1"/>
    </source>
</evidence>
<feature type="binding site" evidence="23">
    <location>
        <position position="69"/>
    </location>
    <ligand>
        <name>a divalent metal cation</name>
        <dbReference type="ChEBI" id="CHEBI:60240"/>
    </ligand>
</feature>
<feature type="binding site" evidence="22">
    <location>
        <position position="2"/>
    </location>
    <ligand>
        <name>ATP</name>
        <dbReference type="ChEBI" id="CHEBI:30616"/>
    </ligand>
</feature>
<keyword evidence="9 24" id="KW-0812">Transmembrane</keyword>
<evidence type="ECO:0000256" key="7">
    <source>
        <dbReference type="ARBA" id="ARBA00022519"/>
    </source>
</evidence>
<evidence type="ECO:0000256" key="17">
    <source>
        <dbReference type="ARBA" id="ARBA00023136"/>
    </source>
</evidence>
<dbReference type="STRING" id="1122240.GCA_000620105_02040"/>
<comment type="function">
    <text evidence="24">Catalyzes the ATP-dependent phosphorylation of sn-l,2-diacylglycerol (DAG) to phosphatidic acid. Involved in the recycling of diacylglycerol produced as a by-product during membrane-derived oligosaccharide (MDO) biosynthesis.</text>
</comment>
<feature type="binding site" evidence="21">
    <location>
        <position position="91"/>
    </location>
    <ligand>
        <name>substrate</name>
    </ligand>
</feature>
<evidence type="ECO:0000256" key="5">
    <source>
        <dbReference type="ARBA" id="ARBA00022475"/>
    </source>
</evidence>
<gene>
    <name evidence="26" type="ORF">DAI18_15080</name>
</gene>
<organism evidence="26 27">
    <name type="scientific">Microvirgula aerodenitrificans</name>
    <dbReference type="NCBI Taxonomy" id="57480"/>
    <lineage>
        <taxon>Bacteria</taxon>
        <taxon>Pseudomonadati</taxon>
        <taxon>Pseudomonadota</taxon>
        <taxon>Betaproteobacteria</taxon>
        <taxon>Neisseriales</taxon>
        <taxon>Aquaspirillaceae</taxon>
        <taxon>Microvirgula</taxon>
    </lineage>
</organism>
<evidence type="ECO:0000256" key="13">
    <source>
        <dbReference type="ARBA" id="ARBA00022840"/>
    </source>
</evidence>
<evidence type="ECO:0000256" key="18">
    <source>
        <dbReference type="ARBA" id="ARBA00023209"/>
    </source>
</evidence>
<dbReference type="Pfam" id="PF01219">
    <property type="entry name" value="DAGK_prokar"/>
    <property type="match status" value="1"/>
</dbReference>
<reference evidence="26 27" key="1">
    <citation type="submission" date="2018-04" db="EMBL/GenBank/DDBJ databases">
        <title>Denitrifier Microvirgula.</title>
        <authorList>
            <person name="Anderson E."/>
            <person name="Jang J."/>
            <person name="Ishii S."/>
        </authorList>
    </citation>
    <scope>NUCLEOTIDE SEQUENCE [LARGE SCALE GENOMIC DNA]</scope>
    <source>
        <strain evidence="26 27">BE2.4</strain>
    </source>
</reference>
<dbReference type="GO" id="GO:0046872">
    <property type="term" value="F:metal ion binding"/>
    <property type="evidence" value="ECO:0007669"/>
    <property type="project" value="UniProtKB-KW"/>
</dbReference>
<keyword evidence="5" id="KW-1003">Cell membrane</keyword>